<keyword evidence="4 7" id="KW-0547">Nucleotide-binding</keyword>
<dbReference type="GO" id="GO:0004674">
    <property type="term" value="F:protein serine/threonine kinase activity"/>
    <property type="evidence" value="ECO:0007669"/>
    <property type="project" value="UniProtKB-KW"/>
</dbReference>
<accession>A0A076MH40</accession>
<keyword evidence="6 7" id="KW-0067">ATP-binding</keyword>
<dbReference type="PANTHER" id="PTHR43289">
    <property type="entry name" value="MITOGEN-ACTIVATED PROTEIN KINASE KINASE KINASE 20-RELATED"/>
    <property type="match status" value="1"/>
</dbReference>
<dbReference type="EC" id="2.7.11.1" evidence="1"/>
<dbReference type="AlphaFoldDB" id="A0A076MH40"/>
<dbReference type="InterPro" id="IPR011009">
    <property type="entry name" value="Kinase-like_dom_sf"/>
</dbReference>
<dbReference type="InterPro" id="IPR008271">
    <property type="entry name" value="Ser/Thr_kinase_AS"/>
</dbReference>
<evidence type="ECO:0000256" key="2">
    <source>
        <dbReference type="ARBA" id="ARBA00022527"/>
    </source>
</evidence>
<protein>
    <recommendedName>
        <fullName evidence="1">non-specific serine/threonine protein kinase</fullName>
        <ecNumber evidence="1">2.7.11.1</ecNumber>
    </recommendedName>
</protein>
<dbReference type="Pfam" id="PF00069">
    <property type="entry name" value="Pkinase"/>
    <property type="match status" value="1"/>
</dbReference>
<dbReference type="PROSITE" id="PS50011">
    <property type="entry name" value="PROTEIN_KINASE_DOM"/>
    <property type="match status" value="1"/>
</dbReference>
<sequence length="581" mass="60462">MRNWAVPGFTEVGLLGEGGFGEVVLARHDPSGTPVAIKYLFGKHLGDPARLTAFRHEAQLLSRIRSPHVARLYEFHESPHGAAIVMEAVHGVSLREVLGHDGVLPPESALAVLKGSLLGLADAHRAGVVHRDYKPANVLVGPGRESKLVDFGIAVLAGRPGVPAGTPAYMAPEQWRGGPAAPATDVYAATCVFFQSIAGRQPYQGTTTDELRDLHENAPVPLDAVPAPVRGLIARGMAKEADRRPSAAAEFVAELETAAVAGYGPDWEQRGLGRLAQRAGALLALSPLALLGAGTAAAPGAAAGGLAAVGTGIGLGAKIGATLVAVAVGIGAVIGTIAVIGNGETLPPVAAAPPAEQQAAVQVSLLTRTEPGAGFHVDAQYAAMSGMRDPAVQDRVNAALAKPLDDFTAYVRSGIVDPTEDPVIENKVTIGRQDERIVSVRYDLMVQSSQFGNHGGYAILWLNVDLSTGQVITAGDVLDGIAADQNAMSVLEARILARSPGGYCDGGEPFGERTPLAPQDLQPWGILDAPALQLGFRPDGVVFWLATDARNYPMACGFHEVVVPYSEVADLMTPLGRELLP</sequence>
<proteinExistence type="predicted"/>
<dbReference type="EMBL" id="CP009110">
    <property type="protein sequence ID" value="AIJ20183.1"/>
    <property type="molecule type" value="Genomic_DNA"/>
</dbReference>
<dbReference type="PROSITE" id="PS00107">
    <property type="entry name" value="PROTEIN_KINASE_ATP"/>
    <property type="match status" value="1"/>
</dbReference>
<dbReference type="GO" id="GO:0005524">
    <property type="term" value="F:ATP binding"/>
    <property type="evidence" value="ECO:0007669"/>
    <property type="project" value="UniProtKB-UniRule"/>
</dbReference>
<evidence type="ECO:0000313" key="10">
    <source>
        <dbReference type="Proteomes" id="UP000062973"/>
    </source>
</evidence>
<feature type="domain" description="Protein kinase" evidence="8">
    <location>
        <begin position="9"/>
        <end position="260"/>
    </location>
</feature>
<dbReference type="PATRIC" id="fig|1068978.7.peg.98"/>
<dbReference type="InterPro" id="IPR000719">
    <property type="entry name" value="Prot_kinase_dom"/>
</dbReference>
<dbReference type="PROSITE" id="PS00108">
    <property type="entry name" value="PROTEIN_KINASE_ST"/>
    <property type="match status" value="1"/>
</dbReference>
<organism evidence="9 10">
    <name type="scientific">Amycolatopsis methanolica 239</name>
    <dbReference type="NCBI Taxonomy" id="1068978"/>
    <lineage>
        <taxon>Bacteria</taxon>
        <taxon>Bacillati</taxon>
        <taxon>Actinomycetota</taxon>
        <taxon>Actinomycetes</taxon>
        <taxon>Pseudonocardiales</taxon>
        <taxon>Pseudonocardiaceae</taxon>
        <taxon>Amycolatopsis</taxon>
        <taxon>Amycolatopsis methanolica group</taxon>
    </lineage>
</organism>
<reference evidence="9 10" key="1">
    <citation type="submission" date="2014-07" db="EMBL/GenBank/DDBJ databases">
        <title>Whole Genome Sequence of the Amycolatopsis methanolica 239.</title>
        <authorList>
            <person name="Tang B."/>
        </authorList>
    </citation>
    <scope>NUCLEOTIDE SEQUENCE [LARGE SCALE GENOMIC DNA]</scope>
    <source>
        <strain evidence="9 10">239</strain>
    </source>
</reference>
<dbReference type="KEGG" id="amq:AMETH_0091"/>
<gene>
    <name evidence="9" type="ORF">AMETH_0091</name>
</gene>
<evidence type="ECO:0000256" key="7">
    <source>
        <dbReference type="PROSITE-ProRule" id="PRU10141"/>
    </source>
</evidence>
<dbReference type="Proteomes" id="UP000062973">
    <property type="component" value="Chromosome"/>
</dbReference>
<evidence type="ECO:0000256" key="4">
    <source>
        <dbReference type="ARBA" id="ARBA00022741"/>
    </source>
</evidence>
<evidence type="ECO:0000256" key="5">
    <source>
        <dbReference type="ARBA" id="ARBA00022777"/>
    </source>
</evidence>
<keyword evidence="5 9" id="KW-0418">Kinase</keyword>
<evidence type="ECO:0000256" key="3">
    <source>
        <dbReference type="ARBA" id="ARBA00022679"/>
    </source>
</evidence>
<dbReference type="SUPFAM" id="SSF56112">
    <property type="entry name" value="Protein kinase-like (PK-like)"/>
    <property type="match status" value="1"/>
</dbReference>
<evidence type="ECO:0000313" key="9">
    <source>
        <dbReference type="EMBL" id="AIJ20183.1"/>
    </source>
</evidence>
<dbReference type="InterPro" id="IPR017441">
    <property type="entry name" value="Protein_kinase_ATP_BS"/>
</dbReference>
<name>A0A076MH40_AMYME</name>
<keyword evidence="10" id="KW-1185">Reference proteome</keyword>
<dbReference type="STRING" id="1068978.AMETH_0091"/>
<evidence type="ECO:0000259" key="8">
    <source>
        <dbReference type="PROSITE" id="PS50011"/>
    </source>
</evidence>
<dbReference type="PANTHER" id="PTHR43289:SF6">
    <property type="entry name" value="SERINE_THREONINE-PROTEIN KINASE NEKL-3"/>
    <property type="match status" value="1"/>
</dbReference>
<evidence type="ECO:0000256" key="6">
    <source>
        <dbReference type="ARBA" id="ARBA00022840"/>
    </source>
</evidence>
<dbReference type="Gene3D" id="1.10.510.10">
    <property type="entry name" value="Transferase(Phosphotransferase) domain 1"/>
    <property type="match status" value="1"/>
</dbReference>
<keyword evidence="2 9" id="KW-0723">Serine/threonine-protein kinase</keyword>
<feature type="binding site" evidence="7">
    <location>
        <position position="38"/>
    </location>
    <ligand>
        <name>ATP</name>
        <dbReference type="ChEBI" id="CHEBI:30616"/>
    </ligand>
</feature>
<keyword evidence="3" id="KW-0808">Transferase</keyword>
<dbReference type="eggNOG" id="COG0515">
    <property type="taxonomic scope" value="Bacteria"/>
</dbReference>
<evidence type="ECO:0000256" key="1">
    <source>
        <dbReference type="ARBA" id="ARBA00012513"/>
    </source>
</evidence>
<dbReference type="RefSeq" id="WP_051079478.1">
    <property type="nucleotide sequence ID" value="NZ_AQUL01000001.1"/>
</dbReference>
<dbReference type="CDD" id="cd14014">
    <property type="entry name" value="STKc_PknB_like"/>
    <property type="match status" value="1"/>
</dbReference>
<dbReference type="HOGENOM" id="CLU_022411_0_0_11"/>